<evidence type="ECO:0000313" key="2">
    <source>
        <dbReference type="Proteomes" id="UP000054270"/>
    </source>
</evidence>
<organism evidence="1 2">
    <name type="scientific">Hypholoma sublateritium (strain FD-334 SS-4)</name>
    <dbReference type="NCBI Taxonomy" id="945553"/>
    <lineage>
        <taxon>Eukaryota</taxon>
        <taxon>Fungi</taxon>
        <taxon>Dikarya</taxon>
        <taxon>Basidiomycota</taxon>
        <taxon>Agaricomycotina</taxon>
        <taxon>Agaricomycetes</taxon>
        <taxon>Agaricomycetidae</taxon>
        <taxon>Agaricales</taxon>
        <taxon>Agaricineae</taxon>
        <taxon>Strophariaceae</taxon>
        <taxon>Hypholoma</taxon>
    </lineage>
</organism>
<dbReference type="AlphaFoldDB" id="A0A0D2LFG5"/>
<gene>
    <name evidence="1" type="ORF">HYPSUDRAFT_319166</name>
</gene>
<dbReference type="Proteomes" id="UP000054270">
    <property type="component" value="Unassembled WGS sequence"/>
</dbReference>
<dbReference type="OrthoDB" id="3250441at2759"/>
<proteinExistence type="predicted"/>
<protein>
    <submittedName>
        <fullName evidence="1">Uncharacterized protein</fullName>
    </submittedName>
</protein>
<name>A0A0D2LFG5_HYPSF</name>
<dbReference type="STRING" id="945553.A0A0D2LFG5"/>
<keyword evidence="2" id="KW-1185">Reference proteome</keyword>
<accession>A0A0D2LFG5</accession>
<sequence>MEVSHATIKHASNLLAHLVQFHEDEGALGAQIIDDISALLDGGEWYKQIGVATKIRPYASWFYKSYPIGLLELKNTLGIGGDAMYKVIVDYTKIIATEEFKLLQGACNFPVVLLAISGACLQVSAVVFAGSVYVTSLLTLDISSGLHASQNILRLPRVFTALSKGFTELRDYYAKIFVSTVIDISAVYPNPTLASGSNSNTSLPKLNLP</sequence>
<evidence type="ECO:0000313" key="1">
    <source>
        <dbReference type="EMBL" id="KJA26392.1"/>
    </source>
</evidence>
<reference evidence="2" key="1">
    <citation type="submission" date="2014-04" db="EMBL/GenBank/DDBJ databases">
        <title>Evolutionary Origins and Diversification of the Mycorrhizal Mutualists.</title>
        <authorList>
            <consortium name="DOE Joint Genome Institute"/>
            <consortium name="Mycorrhizal Genomics Consortium"/>
            <person name="Kohler A."/>
            <person name="Kuo A."/>
            <person name="Nagy L.G."/>
            <person name="Floudas D."/>
            <person name="Copeland A."/>
            <person name="Barry K.W."/>
            <person name="Cichocki N."/>
            <person name="Veneault-Fourrey C."/>
            <person name="LaButti K."/>
            <person name="Lindquist E.A."/>
            <person name="Lipzen A."/>
            <person name="Lundell T."/>
            <person name="Morin E."/>
            <person name="Murat C."/>
            <person name="Riley R."/>
            <person name="Ohm R."/>
            <person name="Sun H."/>
            <person name="Tunlid A."/>
            <person name="Henrissat B."/>
            <person name="Grigoriev I.V."/>
            <person name="Hibbett D.S."/>
            <person name="Martin F."/>
        </authorList>
    </citation>
    <scope>NUCLEOTIDE SEQUENCE [LARGE SCALE GENOMIC DNA]</scope>
    <source>
        <strain evidence="2">FD-334 SS-4</strain>
    </source>
</reference>
<dbReference type="EMBL" id="KN817528">
    <property type="protein sequence ID" value="KJA26392.1"/>
    <property type="molecule type" value="Genomic_DNA"/>
</dbReference>